<dbReference type="InterPro" id="IPR001670">
    <property type="entry name" value="ADH_Fe/GldA"/>
</dbReference>
<evidence type="ECO:0000256" key="3">
    <source>
        <dbReference type="ARBA" id="ARBA00023027"/>
    </source>
</evidence>
<keyword evidence="3" id="KW-0520">NAD</keyword>
<sequence length="348" mass="36415">MTGSPARIVFGRGALSRTSDALDWLDARRALVLSTDAQKEPAEALACKLGKRCLGVYAKATMHTPVSVTEAAMGVIEEQRVDCLISFGGGSTIGLGKAIAYRTDLPQVAVPTTYAGSEVTPILGQTEDGRKTTLRSERVRPEIVLYDPDLTGTLPLSMSVTSGINAIAHGVEALYAQDRNPVSTMMAAEGVRALCEALPAIFGGNGDGEARDRALYGSWLCGSVLGQVGMALHHKLCHTVGGAFDLPHAETHTVILPHATAFNAAVAGDLLEPVSNALNGTAPGSGLFGLAERLGAPTALRDLGMPESGIAHAAELAMSNPYWNPRPLDRDAIEALIRAAYEGEPPRG</sequence>
<dbReference type="Pfam" id="PF00465">
    <property type="entry name" value="Fe-ADH"/>
    <property type="match status" value="1"/>
</dbReference>
<dbReference type="InterPro" id="IPR034786">
    <property type="entry name" value="MAR"/>
</dbReference>
<feature type="domain" description="Fe-containing alcohol dehydrogenase-like C-terminal" evidence="5">
    <location>
        <begin position="160"/>
        <end position="341"/>
    </location>
</feature>
<evidence type="ECO:0000259" key="4">
    <source>
        <dbReference type="Pfam" id="PF00465"/>
    </source>
</evidence>
<dbReference type="Gene3D" id="1.20.1090.10">
    <property type="entry name" value="Dehydroquinate synthase-like - alpha domain"/>
    <property type="match status" value="1"/>
</dbReference>
<dbReference type="Gene3D" id="3.40.50.1970">
    <property type="match status" value="1"/>
</dbReference>
<dbReference type="Pfam" id="PF25137">
    <property type="entry name" value="ADH_Fe_C"/>
    <property type="match status" value="1"/>
</dbReference>
<evidence type="ECO:0000256" key="1">
    <source>
        <dbReference type="ARBA" id="ARBA00007358"/>
    </source>
</evidence>
<dbReference type="GO" id="GO:0004022">
    <property type="term" value="F:alcohol dehydrogenase (NAD+) activity"/>
    <property type="evidence" value="ECO:0007669"/>
    <property type="project" value="TreeGrafter"/>
</dbReference>
<evidence type="ECO:0000259" key="5">
    <source>
        <dbReference type="Pfam" id="PF25137"/>
    </source>
</evidence>
<dbReference type="InterPro" id="IPR056798">
    <property type="entry name" value="ADH_Fe_C"/>
</dbReference>
<accession>A0A6B0Y261</accession>
<dbReference type="GO" id="GO:0046872">
    <property type="term" value="F:metal ion binding"/>
    <property type="evidence" value="ECO:0007669"/>
    <property type="project" value="InterPro"/>
</dbReference>
<dbReference type="PANTHER" id="PTHR11496:SF102">
    <property type="entry name" value="ALCOHOL DEHYDROGENASE 4"/>
    <property type="match status" value="1"/>
</dbReference>
<name>A0A6B0Y261_9RHOB</name>
<keyword evidence="2" id="KW-0560">Oxidoreductase</keyword>
<dbReference type="InterPro" id="IPR039697">
    <property type="entry name" value="Alcohol_dehydrogenase_Fe"/>
</dbReference>
<dbReference type="AlphaFoldDB" id="A0A6B0Y261"/>
<dbReference type="EMBL" id="VXRY01000295">
    <property type="protein sequence ID" value="MXY33899.1"/>
    <property type="molecule type" value="Genomic_DNA"/>
</dbReference>
<gene>
    <name evidence="6" type="ORF">F4Y60_07380</name>
</gene>
<dbReference type="GO" id="GO:0018506">
    <property type="term" value="F:maleylacetate reductase activity"/>
    <property type="evidence" value="ECO:0007669"/>
    <property type="project" value="InterPro"/>
</dbReference>
<dbReference type="SUPFAM" id="SSF56796">
    <property type="entry name" value="Dehydroquinate synthase-like"/>
    <property type="match status" value="1"/>
</dbReference>
<evidence type="ECO:0000256" key="2">
    <source>
        <dbReference type="ARBA" id="ARBA00023002"/>
    </source>
</evidence>
<comment type="caution">
    <text evidence="6">The sequence shown here is derived from an EMBL/GenBank/DDBJ whole genome shotgun (WGS) entry which is preliminary data.</text>
</comment>
<organism evidence="6">
    <name type="scientific">Boseongicola sp. SB0664_bin_43</name>
    <dbReference type="NCBI Taxonomy" id="2604844"/>
    <lineage>
        <taxon>Bacteria</taxon>
        <taxon>Pseudomonadati</taxon>
        <taxon>Pseudomonadota</taxon>
        <taxon>Alphaproteobacteria</taxon>
        <taxon>Rhodobacterales</taxon>
        <taxon>Paracoccaceae</taxon>
        <taxon>Boseongicola</taxon>
    </lineage>
</organism>
<proteinExistence type="inferred from homology"/>
<feature type="domain" description="Alcohol dehydrogenase iron-type/glycerol dehydrogenase GldA" evidence="4">
    <location>
        <begin position="5"/>
        <end position="148"/>
    </location>
</feature>
<protein>
    <submittedName>
        <fullName evidence="6">Maleylacetate reductase</fullName>
    </submittedName>
</protein>
<evidence type="ECO:0000313" key="6">
    <source>
        <dbReference type="EMBL" id="MXY33899.1"/>
    </source>
</evidence>
<dbReference type="PANTHER" id="PTHR11496">
    <property type="entry name" value="ALCOHOL DEHYDROGENASE"/>
    <property type="match status" value="1"/>
</dbReference>
<reference evidence="6" key="1">
    <citation type="submission" date="2019-09" db="EMBL/GenBank/DDBJ databases">
        <title>Characterisation of the sponge microbiome using genome-centric metagenomics.</title>
        <authorList>
            <person name="Engelberts J.P."/>
            <person name="Robbins S.J."/>
            <person name="De Goeij J.M."/>
            <person name="Aranda M."/>
            <person name="Bell S.C."/>
            <person name="Webster N.S."/>
        </authorList>
    </citation>
    <scope>NUCLEOTIDE SEQUENCE</scope>
    <source>
        <strain evidence="6">SB0664_bin_43</strain>
    </source>
</reference>
<dbReference type="CDD" id="cd08177">
    <property type="entry name" value="MAR"/>
    <property type="match status" value="1"/>
</dbReference>
<comment type="similarity">
    <text evidence="1">Belongs to the iron-containing alcohol dehydrogenase family.</text>
</comment>